<keyword evidence="3" id="KW-1185">Reference proteome</keyword>
<sequence length="401" mass="43170">MASYAVQNAHARDSYPQSYVAPPPPLRSAAARVRQQTLGPVFSEEEDGDDSEYIAARMREMELYGQNQNVTAAHMHQLQLQQQALALQQQYLLQQLLASQPQPTVNRGQPGSREAAARQQQFQQMQQLQLQAQMRQQQQVDPRIQAQLLSQLQASRGPLQQQADLRAQAMAAQAQLQAQVQARAHAKAKAKEEAQEAEDLKAKFEAQPNPRAPSKPLAEKTPNTRLPVVSSVEKTSPTLDTPKVPVGRFAQARQTATNPFGELTSLLARRSAEATTDTLPTTAKTSVVPSAAAANPTQSEDRLAARQGLSTLGLGRPAASSTQNRAKSSPFPLPAATTDNAAPRAVSLALKPIRQPYGPPAPTNELGDRNFQAMARKKAGKGLGMLGRRGEGSGATSPVVA</sequence>
<feature type="region of interest" description="Disordered" evidence="1">
    <location>
        <begin position="382"/>
        <end position="401"/>
    </location>
</feature>
<proteinExistence type="predicted"/>
<protein>
    <submittedName>
        <fullName evidence="2">Uncharacterized protein</fullName>
    </submittedName>
</protein>
<gene>
    <name evidence="2" type="ORF">MKK02DRAFT_37580</name>
</gene>
<dbReference type="EMBL" id="JAKWFO010000006">
    <property type="protein sequence ID" value="KAI9634701.1"/>
    <property type="molecule type" value="Genomic_DNA"/>
</dbReference>
<feature type="compositionally biased region" description="Low complexity" evidence="1">
    <location>
        <begin position="273"/>
        <end position="285"/>
    </location>
</feature>
<name>A0AA38H6V8_9TREE</name>
<feature type="region of interest" description="Disordered" evidence="1">
    <location>
        <begin position="271"/>
        <end position="339"/>
    </location>
</feature>
<feature type="region of interest" description="Disordered" evidence="1">
    <location>
        <begin position="102"/>
        <end position="121"/>
    </location>
</feature>
<dbReference type="Proteomes" id="UP001164286">
    <property type="component" value="Unassembled WGS sequence"/>
</dbReference>
<accession>A0AA38H6V8</accession>
<evidence type="ECO:0000313" key="2">
    <source>
        <dbReference type="EMBL" id="KAI9634701.1"/>
    </source>
</evidence>
<feature type="region of interest" description="Disordered" evidence="1">
    <location>
        <begin position="187"/>
        <end position="244"/>
    </location>
</feature>
<feature type="compositionally biased region" description="Basic and acidic residues" evidence="1">
    <location>
        <begin position="189"/>
        <end position="204"/>
    </location>
</feature>
<evidence type="ECO:0000256" key="1">
    <source>
        <dbReference type="SAM" id="MobiDB-lite"/>
    </source>
</evidence>
<feature type="region of interest" description="Disordered" evidence="1">
    <location>
        <begin position="1"/>
        <end position="23"/>
    </location>
</feature>
<dbReference type="AlphaFoldDB" id="A0AA38H6V8"/>
<organism evidence="2 3">
    <name type="scientific">Dioszegia hungarica</name>
    <dbReference type="NCBI Taxonomy" id="4972"/>
    <lineage>
        <taxon>Eukaryota</taxon>
        <taxon>Fungi</taxon>
        <taxon>Dikarya</taxon>
        <taxon>Basidiomycota</taxon>
        <taxon>Agaricomycotina</taxon>
        <taxon>Tremellomycetes</taxon>
        <taxon>Tremellales</taxon>
        <taxon>Bulleribasidiaceae</taxon>
        <taxon>Dioszegia</taxon>
    </lineage>
</organism>
<dbReference type="RefSeq" id="XP_052944478.1">
    <property type="nucleotide sequence ID" value="XM_053089706.1"/>
</dbReference>
<comment type="caution">
    <text evidence="2">The sequence shown here is derived from an EMBL/GenBank/DDBJ whole genome shotgun (WGS) entry which is preliminary data.</text>
</comment>
<reference evidence="2" key="1">
    <citation type="journal article" date="2022" name="G3 (Bethesda)">
        <title>High quality genome of the basidiomycete yeast Dioszegia hungarica PDD-24b-2 isolated from cloud water.</title>
        <authorList>
            <person name="Jarrige D."/>
            <person name="Haridas S."/>
            <person name="Bleykasten-Grosshans C."/>
            <person name="Joly M."/>
            <person name="Nadalig T."/>
            <person name="Sancelme M."/>
            <person name="Vuilleumier S."/>
            <person name="Grigoriev I.V."/>
            <person name="Amato P."/>
            <person name="Bringel F."/>
        </authorList>
    </citation>
    <scope>NUCLEOTIDE SEQUENCE</scope>
    <source>
        <strain evidence="2">PDD-24b-2</strain>
    </source>
</reference>
<dbReference type="GeneID" id="77728911"/>
<evidence type="ECO:0000313" key="3">
    <source>
        <dbReference type="Proteomes" id="UP001164286"/>
    </source>
</evidence>